<dbReference type="EMBL" id="CAJVPV010015547">
    <property type="protein sequence ID" value="CAG8692657.1"/>
    <property type="molecule type" value="Genomic_DNA"/>
</dbReference>
<protein>
    <submittedName>
        <fullName evidence="1">17318_t:CDS:1</fullName>
    </submittedName>
</protein>
<reference evidence="1" key="1">
    <citation type="submission" date="2021-06" db="EMBL/GenBank/DDBJ databases">
        <authorList>
            <person name="Kallberg Y."/>
            <person name="Tangrot J."/>
            <person name="Rosling A."/>
        </authorList>
    </citation>
    <scope>NUCLEOTIDE SEQUENCE</scope>
    <source>
        <strain evidence="1">CL551</strain>
    </source>
</reference>
<name>A0A9N9ESZ4_9GLOM</name>
<evidence type="ECO:0000313" key="1">
    <source>
        <dbReference type="EMBL" id="CAG8692657.1"/>
    </source>
</evidence>
<dbReference type="Proteomes" id="UP000789342">
    <property type="component" value="Unassembled WGS sequence"/>
</dbReference>
<comment type="caution">
    <text evidence="1">The sequence shown here is derived from an EMBL/GenBank/DDBJ whole genome shotgun (WGS) entry which is preliminary data.</text>
</comment>
<organism evidence="1 2">
    <name type="scientific">Acaulospora morrowiae</name>
    <dbReference type="NCBI Taxonomy" id="94023"/>
    <lineage>
        <taxon>Eukaryota</taxon>
        <taxon>Fungi</taxon>
        <taxon>Fungi incertae sedis</taxon>
        <taxon>Mucoromycota</taxon>
        <taxon>Glomeromycotina</taxon>
        <taxon>Glomeromycetes</taxon>
        <taxon>Diversisporales</taxon>
        <taxon>Acaulosporaceae</taxon>
        <taxon>Acaulospora</taxon>
    </lineage>
</organism>
<proteinExistence type="predicted"/>
<feature type="non-terminal residue" evidence="1">
    <location>
        <position position="374"/>
    </location>
</feature>
<keyword evidence="2" id="KW-1185">Reference proteome</keyword>
<evidence type="ECO:0000313" key="2">
    <source>
        <dbReference type="Proteomes" id="UP000789342"/>
    </source>
</evidence>
<accession>A0A9N9ESZ4</accession>
<sequence>VLQTSNTKVSSLIKSPEHGGWFGNKVRGWLSSLTKWAILVSINLYNKCNKKDGTNNIYSSQELMSEISKKLGLKDEIKSISQKNEQSAKTICELREKLKQSSSKASRLQATLGNFTNTSWGDDTHYSTDQISKDISKLQNDVYEFTQVDSTDKINKDAVHKFLSKRGCEVIYENATEEDFRSLLSSILQRISLEIIFNAEKHLKKMKCSERGIVNYTDDLIGCITDLFETNDNKLITNVYLIKIRQLSYAALVTLGFSKPNHPFIERLTRILIDEMNKYREVSEEKRKADLQSEAHNLIRSGIRLLFSLSAQESIPKIQWYKYGDQVVAHLMDGPWNKNKINDLMVKWCDFPTIIINDDQLLSKANILVCKKKG</sequence>
<dbReference type="OrthoDB" id="2421414at2759"/>
<dbReference type="AlphaFoldDB" id="A0A9N9ESZ4"/>
<gene>
    <name evidence="1" type="ORF">AMORRO_LOCUS11708</name>
</gene>